<dbReference type="EMBL" id="JBHTJN010000011">
    <property type="protein sequence ID" value="MFD0966538.1"/>
    <property type="molecule type" value="Genomic_DNA"/>
</dbReference>
<protein>
    <submittedName>
        <fullName evidence="13">TonB-dependent receptor domain-containing protein</fullName>
    </submittedName>
</protein>
<evidence type="ECO:0000256" key="2">
    <source>
        <dbReference type="ARBA" id="ARBA00022448"/>
    </source>
</evidence>
<dbReference type="RefSeq" id="WP_380820888.1">
    <property type="nucleotide sequence ID" value="NZ_JBHTJN010000011.1"/>
</dbReference>
<keyword evidence="4 8" id="KW-0812">Transmembrane</keyword>
<dbReference type="InterPro" id="IPR000531">
    <property type="entry name" value="Beta-barrel_TonB"/>
</dbReference>
<keyword evidence="13" id="KW-0675">Receptor</keyword>
<accession>A0ABW3I9A5</accession>
<evidence type="ECO:0000256" key="9">
    <source>
        <dbReference type="RuleBase" id="RU003357"/>
    </source>
</evidence>
<comment type="similarity">
    <text evidence="8 9">Belongs to the TonB-dependent receptor family.</text>
</comment>
<evidence type="ECO:0000256" key="7">
    <source>
        <dbReference type="ARBA" id="ARBA00023237"/>
    </source>
</evidence>
<dbReference type="Proteomes" id="UP001596996">
    <property type="component" value="Unassembled WGS sequence"/>
</dbReference>
<organism evidence="13 14">
    <name type="scientific">Seminibacterium arietis</name>
    <dbReference type="NCBI Taxonomy" id="1173502"/>
    <lineage>
        <taxon>Bacteria</taxon>
        <taxon>Pseudomonadati</taxon>
        <taxon>Pseudomonadota</taxon>
        <taxon>Gammaproteobacteria</taxon>
        <taxon>Pasteurellales</taxon>
        <taxon>Pasteurellaceae</taxon>
        <taxon>Seminibacterium</taxon>
    </lineage>
</organism>
<keyword evidence="5 9" id="KW-0798">TonB box</keyword>
<feature type="chain" id="PRO_5045889991" evidence="10">
    <location>
        <begin position="24"/>
        <end position="743"/>
    </location>
</feature>
<gene>
    <name evidence="13" type="ORF">ACFQ02_06750</name>
</gene>
<feature type="domain" description="TonB-dependent receptor plug" evidence="12">
    <location>
        <begin position="60"/>
        <end position="165"/>
    </location>
</feature>
<keyword evidence="6 8" id="KW-0472">Membrane</keyword>
<dbReference type="PROSITE" id="PS52016">
    <property type="entry name" value="TONB_DEPENDENT_REC_3"/>
    <property type="match status" value="1"/>
</dbReference>
<dbReference type="Pfam" id="PF00593">
    <property type="entry name" value="TonB_dep_Rec_b-barrel"/>
    <property type="match status" value="1"/>
</dbReference>
<evidence type="ECO:0000313" key="14">
    <source>
        <dbReference type="Proteomes" id="UP001596996"/>
    </source>
</evidence>
<dbReference type="Gene3D" id="2.170.130.10">
    <property type="entry name" value="TonB-dependent receptor, plug domain"/>
    <property type="match status" value="1"/>
</dbReference>
<keyword evidence="10" id="KW-0732">Signal</keyword>
<keyword evidence="14" id="KW-1185">Reference proteome</keyword>
<keyword evidence="7 8" id="KW-0998">Cell outer membrane</keyword>
<evidence type="ECO:0000256" key="1">
    <source>
        <dbReference type="ARBA" id="ARBA00004571"/>
    </source>
</evidence>
<keyword evidence="3 8" id="KW-1134">Transmembrane beta strand</keyword>
<proteinExistence type="inferred from homology"/>
<dbReference type="InterPro" id="IPR039426">
    <property type="entry name" value="TonB-dep_rcpt-like"/>
</dbReference>
<evidence type="ECO:0000256" key="8">
    <source>
        <dbReference type="PROSITE-ProRule" id="PRU01360"/>
    </source>
</evidence>
<evidence type="ECO:0000313" key="13">
    <source>
        <dbReference type="EMBL" id="MFD0966538.1"/>
    </source>
</evidence>
<dbReference type="InterPro" id="IPR036942">
    <property type="entry name" value="Beta-barrel_TonB_sf"/>
</dbReference>
<reference evidence="14" key="1">
    <citation type="journal article" date="2019" name="Int. J. Syst. Evol. Microbiol.">
        <title>The Global Catalogue of Microorganisms (GCM) 10K type strain sequencing project: providing services to taxonomists for standard genome sequencing and annotation.</title>
        <authorList>
            <consortium name="The Broad Institute Genomics Platform"/>
            <consortium name="The Broad Institute Genome Sequencing Center for Infectious Disease"/>
            <person name="Wu L."/>
            <person name="Ma J."/>
        </authorList>
    </citation>
    <scope>NUCLEOTIDE SEQUENCE [LARGE SCALE GENOMIC DNA]</scope>
    <source>
        <strain evidence="14">CCUG 61707</strain>
    </source>
</reference>
<evidence type="ECO:0000256" key="10">
    <source>
        <dbReference type="SAM" id="SignalP"/>
    </source>
</evidence>
<evidence type="ECO:0000259" key="11">
    <source>
        <dbReference type="Pfam" id="PF00593"/>
    </source>
</evidence>
<dbReference type="Gene3D" id="2.40.170.20">
    <property type="entry name" value="TonB-dependent receptor, beta-barrel domain"/>
    <property type="match status" value="1"/>
</dbReference>
<feature type="signal peptide" evidence="10">
    <location>
        <begin position="1"/>
        <end position="23"/>
    </location>
</feature>
<feature type="domain" description="TonB-dependent receptor-like beta-barrel" evidence="11">
    <location>
        <begin position="278"/>
        <end position="704"/>
    </location>
</feature>
<comment type="caution">
    <text evidence="13">The sequence shown here is derived from an EMBL/GenBank/DDBJ whole genome shotgun (WGS) entry which is preliminary data.</text>
</comment>
<evidence type="ECO:0000256" key="6">
    <source>
        <dbReference type="ARBA" id="ARBA00023136"/>
    </source>
</evidence>
<dbReference type="SUPFAM" id="SSF56935">
    <property type="entry name" value="Porins"/>
    <property type="match status" value="1"/>
</dbReference>
<dbReference type="PANTHER" id="PTHR30069">
    <property type="entry name" value="TONB-DEPENDENT OUTER MEMBRANE RECEPTOR"/>
    <property type="match status" value="1"/>
</dbReference>
<evidence type="ECO:0000256" key="4">
    <source>
        <dbReference type="ARBA" id="ARBA00022692"/>
    </source>
</evidence>
<dbReference type="Pfam" id="PF07715">
    <property type="entry name" value="Plug"/>
    <property type="match status" value="1"/>
</dbReference>
<evidence type="ECO:0000256" key="3">
    <source>
        <dbReference type="ARBA" id="ARBA00022452"/>
    </source>
</evidence>
<sequence>MKKTFISLLIATTLSGIYSAAYAETDIEIDEIDVSGEISDNKADKAFNTAGAVVVRGSDKRLQSLNSVVRSLPGVYTNMDATQGTLSINVRGMTGLGRVSTLVDGVPQTFFGTSANGNRRYHDNDEGGLGPSSQFGTMVEPNFLASLTVHKGFSSGAAGTNSLAGSAQLRTIGVDDVIFAGNKVGVISRFQYGTNALGYSGMLGVAGKTKAFTDTGSVGALVAYSQRHIGSNFKRGDGTYASINKYNKRMDQRPKSWLAKVEVNPTSDQHILLSGVDYLSNIGGRDIINKSYSIKYNYTPNSDLIDFEVLASKTKSDQQFDDDSLLWELSDGSTKNNSYYFNLQNRSYFNFNDSKLTLEYGANYFTNDYSRSAKGKNQDNLEHTPFSPTGKQKIFSSFLSSKWEKDIYTVEGGLLYTRSIFSGFKPECTGPTKEAISCVPMGAWNVKMVNYSLNPSVQLSVELSPWFKPFVSYAKTTRMPNIQEIFFNNEGGGSMNPFLKPEKATTAQVGFNTFKHGVFTENDKLGAKLVYYRTKYENYIFSKSFHLSKKNELTEDPNDIGPAGFQAQISVNSLDPIKHSGIELELNYDNYYFFSHLTYSHQKTSQPLGVQASTDGFGYGDIYELPEYYGSLDTGFKLFNQKLILGSILKYMGTAYRLNPYVETNEDGKYSIEKEKLPVSPIIVDFYATYKVNKNLMLKASVQNAFNKLYIDPLNSQNTIRGEENVTNYARGRTFILGGELRF</sequence>
<dbReference type="InterPro" id="IPR012910">
    <property type="entry name" value="Plug_dom"/>
</dbReference>
<evidence type="ECO:0000259" key="12">
    <source>
        <dbReference type="Pfam" id="PF07715"/>
    </source>
</evidence>
<name>A0ABW3I9A5_9PAST</name>
<dbReference type="InterPro" id="IPR037066">
    <property type="entry name" value="Plug_dom_sf"/>
</dbReference>
<evidence type="ECO:0000256" key="5">
    <source>
        <dbReference type="ARBA" id="ARBA00023077"/>
    </source>
</evidence>
<keyword evidence="2 8" id="KW-0813">Transport</keyword>
<comment type="subcellular location">
    <subcellularLocation>
        <location evidence="1 8">Cell outer membrane</location>
        <topology evidence="1 8">Multi-pass membrane protein</topology>
    </subcellularLocation>
</comment>
<dbReference type="PANTHER" id="PTHR30069:SF50">
    <property type="entry name" value="TONB-DEPENDENT RECEPTOR HI_1217-RELATED"/>
    <property type="match status" value="1"/>
</dbReference>